<dbReference type="GO" id="GO:0006412">
    <property type="term" value="P:translation"/>
    <property type="evidence" value="ECO:0007669"/>
    <property type="project" value="InterPro"/>
</dbReference>
<feature type="domain" description="Large ribosomal subunit protein bL12 oligomerization" evidence="10">
    <location>
        <begin position="117"/>
        <end position="164"/>
    </location>
</feature>
<dbReference type="AlphaFoldDB" id="A0AAV9BUL8"/>
<dbReference type="Gene3D" id="3.30.1390.10">
    <property type="match status" value="1"/>
</dbReference>
<dbReference type="GO" id="GO:0005840">
    <property type="term" value="C:ribosome"/>
    <property type="evidence" value="ECO:0007669"/>
    <property type="project" value="UniProtKB-KW"/>
</dbReference>
<gene>
    <name evidence="11" type="ORF">QJS04_geneDACA002823</name>
</gene>
<proteinExistence type="inferred from homology"/>
<dbReference type="SUPFAM" id="SSF48300">
    <property type="entry name" value="Ribosomal protein L7/12, oligomerisation (N-terminal) domain"/>
    <property type="match status" value="1"/>
</dbReference>
<protein>
    <submittedName>
        <fullName evidence="11">Uncharacterized protein</fullName>
    </submittedName>
</protein>
<dbReference type="Pfam" id="PF00542">
    <property type="entry name" value="Ribosomal_L12"/>
    <property type="match status" value="1"/>
</dbReference>
<dbReference type="PANTHER" id="PTHR45987">
    <property type="entry name" value="39S RIBOSOMAL PROTEIN L12"/>
    <property type="match status" value="1"/>
</dbReference>
<comment type="caution">
    <text evidence="11">The sequence shown here is derived from an EMBL/GenBank/DDBJ whole genome shotgun (WGS) entry which is preliminary data.</text>
</comment>
<keyword evidence="5" id="KW-0809">Transit peptide</keyword>
<dbReference type="Gene3D" id="1.20.5.710">
    <property type="entry name" value="Single helix bin"/>
    <property type="match status" value="1"/>
</dbReference>
<evidence type="ECO:0000256" key="4">
    <source>
        <dbReference type="ARBA" id="ARBA00022640"/>
    </source>
</evidence>
<name>A0AAV9BUL8_ACOGR</name>
<keyword evidence="12" id="KW-1185">Reference proteome</keyword>
<dbReference type="InterPro" id="IPR036235">
    <property type="entry name" value="Ribosomal_bL12_oligo_N_sf"/>
</dbReference>
<dbReference type="CDD" id="cd00387">
    <property type="entry name" value="Ribosomal_L7_L12"/>
    <property type="match status" value="1"/>
</dbReference>
<dbReference type="PANTHER" id="PTHR45987:SF26">
    <property type="entry name" value="LARGE RIBOSOMAL SUBUNIT PROTEIN BL12CX-RELATED"/>
    <property type="match status" value="1"/>
</dbReference>
<keyword evidence="6" id="KW-0689">Ribosomal protein</keyword>
<dbReference type="InterPro" id="IPR000206">
    <property type="entry name" value="Ribosomal_bL12"/>
</dbReference>
<evidence type="ECO:0000256" key="1">
    <source>
        <dbReference type="ARBA" id="ARBA00004229"/>
    </source>
</evidence>
<accession>A0AAV9BUL8</accession>
<dbReference type="InterPro" id="IPR013823">
    <property type="entry name" value="Ribosomal_bL12_C"/>
</dbReference>
<keyword evidence="3" id="KW-0150">Chloroplast</keyword>
<dbReference type="InterPro" id="IPR008932">
    <property type="entry name" value="Ribosomal_bL12_oligo"/>
</dbReference>
<evidence type="ECO:0000313" key="11">
    <source>
        <dbReference type="EMBL" id="KAK1280440.1"/>
    </source>
</evidence>
<dbReference type="EMBL" id="JAUJYN010000001">
    <property type="protein sequence ID" value="KAK1280440.1"/>
    <property type="molecule type" value="Genomic_DNA"/>
</dbReference>
<evidence type="ECO:0000256" key="5">
    <source>
        <dbReference type="ARBA" id="ARBA00022946"/>
    </source>
</evidence>
<organism evidence="11 12">
    <name type="scientific">Acorus gramineus</name>
    <name type="common">Dwarf sweet flag</name>
    <dbReference type="NCBI Taxonomy" id="55184"/>
    <lineage>
        <taxon>Eukaryota</taxon>
        <taxon>Viridiplantae</taxon>
        <taxon>Streptophyta</taxon>
        <taxon>Embryophyta</taxon>
        <taxon>Tracheophyta</taxon>
        <taxon>Spermatophyta</taxon>
        <taxon>Magnoliopsida</taxon>
        <taxon>Liliopsida</taxon>
        <taxon>Acoraceae</taxon>
        <taxon>Acorus</taxon>
    </lineage>
</organism>
<feature type="region of interest" description="Disordered" evidence="8">
    <location>
        <begin position="1"/>
        <end position="20"/>
    </location>
</feature>
<dbReference type="Proteomes" id="UP001179952">
    <property type="component" value="Unassembled WGS sequence"/>
</dbReference>
<evidence type="ECO:0000259" key="10">
    <source>
        <dbReference type="Pfam" id="PF16320"/>
    </source>
</evidence>
<keyword evidence="4" id="KW-0934">Plastid</keyword>
<dbReference type="NCBIfam" id="TIGR00855">
    <property type="entry name" value="L12"/>
    <property type="match status" value="1"/>
</dbReference>
<evidence type="ECO:0000313" key="12">
    <source>
        <dbReference type="Proteomes" id="UP001179952"/>
    </source>
</evidence>
<comment type="subcellular location">
    <subcellularLocation>
        <location evidence="1">Plastid</location>
        <location evidence="1">Chloroplast</location>
    </subcellularLocation>
</comment>
<dbReference type="SUPFAM" id="SSF54736">
    <property type="entry name" value="ClpS-like"/>
    <property type="match status" value="1"/>
</dbReference>
<reference evidence="11" key="2">
    <citation type="submission" date="2023-06" db="EMBL/GenBank/DDBJ databases">
        <authorList>
            <person name="Ma L."/>
            <person name="Liu K.-W."/>
            <person name="Li Z."/>
            <person name="Hsiao Y.-Y."/>
            <person name="Qi Y."/>
            <person name="Fu T."/>
            <person name="Tang G."/>
            <person name="Zhang D."/>
            <person name="Sun W.-H."/>
            <person name="Liu D.-K."/>
            <person name="Li Y."/>
            <person name="Chen G.-Z."/>
            <person name="Liu X.-D."/>
            <person name="Liao X.-Y."/>
            <person name="Jiang Y.-T."/>
            <person name="Yu X."/>
            <person name="Hao Y."/>
            <person name="Huang J."/>
            <person name="Zhao X.-W."/>
            <person name="Ke S."/>
            <person name="Chen Y.-Y."/>
            <person name="Wu W.-L."/>
            <person name="Hsu J.-L."/>
            <person name="Lin Y.-F."/>
            <person name="Huang M.-D."/>
            <person name="Li C.-Y."/>
            <person name="Huang L."/>
            <person name="Wang Z.-W."/>
            <person name="Zhao X."/>
            <person name="Zhong W.-Y."/>
            <person name="Peng D.-H."/>
            <person name="Ahmad S."/>
            <person name="Lan S."/>
            <person name="Zhang J.-S."/>
            <person name="Tsai W.-C."/>
            <person name="Van De Peer Y."/>
            <person name="Liu Z.-J."/>
        </authorList>
    </citation>
    <scope>NUCLEOTIDE SEQUENCE</scope>
    <source>
        <strain evidence="11">SCP</strain>
        <tissue evidence="11">Leaves</tissue>
    </source>
</reference>
<dbReference type="GO" id="GO:0003729">
    <property type="term" value="F:mRNA binding"/>
    <property type="evidence" value="ECO:0007669"/>
    <property type="project" value="TreeGrafter"/>
</dbReference>
<dbReference type="GO" id="GO:0009507">
    <property type="term" value="C:chloroplast"/>
    <property type="evidence" value="ECO:0007669"/>
    <property type="project" value="UniProtKB-SubCell"/>
</dbReference>
<dbReference type="GO" id="GO:0003735">
    <property type="term" value="F:structural constituent of ribosome"/>
    <property type="evidence" value="ECO:0007669"/>
    <property type="project" value="InterPro"/>
</dbReference>
<dbReference type="Pfam" id="PF16320">
    <property type="entry name" value="Ribosomal_L12_N"/>
    <property type="match status" value="1"/>
</dbReference>
<evidence type="ECO:0000259" key="9">
    <source>
        <dbReference type="Pfam" id="PF00542"/>
    </source>
</evidence>
<feature type="domain" description="Large ribosomal subunit protein bL12 C-terminal" evidence="9">
    <location>
        <begin position="178"/>
        <end position="244"/>
    </location>
</feature>
<comment type="similarity">
    <text evidence="2">Belongs to the bacterial ribosomal protein bL12 family.</text>
</comment>
<evidence type="ECO:0000256" key="2">
    <source>
        <dbReference type="ARBA" id="ARBA00007197"/>
    </source>
</evidence>
<dbReference type="InterPro" id="IPR014719">
    <property type="entry name" value="Ribosomal_bL12_C/ClpS-like"/>
</dbReference>
<sequence>MNGQDDIPPRSSHIKTCNQTSVGSTRVIHLLFSSRVKPPHTHTHTHKTLSRLILSSSPENTQKPPMAASTVTIAFSYATPSSPYRAPPLSSTPPQTLPFRRRSLRLRPVSAVAVPEKVEKLGEDIGNLTLIEAKGLVDLLSDRFGISPASLAPAAVAASGGGAAVADAAAEVVEKTEFDVVIEEVPSSNRIATIKVVRAITNLALKDAKDLIEGLPKKFKEGVSKEEAEDMKKQLEEVGAKVSIN</sequence>
<evidence type="ECO:0000256" key="6">
    <source>
        <dbReference type="ARBA" id="ARBA00022980"/>
    </source>
</evidence>
<reference evidence="11" key="1">
    <citation type="journal article" date="2023" name="Nat. Commun.">
        <title>Diploid and tetraploid genomes of Acorus and the evolution of monocots.</title>
        <authorList>
            <person name="Ma L."/>
            <person name="Liu K.W."/>
            <person name="Li Z."/>
            <person name="Hsiao Y.Y."/>
            <person name="Qi Y."/>
            <person name="Fu T."/>
            <person name="Tang G.D."/>
            <person name="Zhang D."/>
            <person name="Sun W.H."/>
            <person name="Liu D.K."/>
            <person name="Li Y."/>
            <person name="Chen G.Z."/>
            <person name="Liu X.D."/>
            <person name="Liao X.Y."/>
            <person name="Jiang Y.T."/>
            <person name="Yu X."/>
            <person name="Hao Y."/>
            <person name="Huang J."/>
            <person name="Zhao X.W."/>
            <person name="Ke S."/>
            <person name="Chen Y.Y."/>
            <person name="Wu W.L."/>
            <person name="Hsu J.L."/>
            <person name="Lin Y.F."/>
            <person name="Huang M.D."/>
            <person name="Li C.Y."/>
            <person name="Huang L."/>
            <person name="Wang Z.W."/>
            <person name="Zhao X."/>
            <person name="Zhong W.Y."/>
            <person name="Peng D.H."/>
            <person name="Ahmad S."/>
            <person name="Lan S."/>
            <person name="Zhang J.S."/>
            <person name="Tsai W.C."/>
            <person name="Van de Peer Y."/>
            <person name="Liu Z.J."/>
        </authorList>
    </citation>
    <scope>NUCLEOTIDE SEQUENCE</scope>
    <source>
        <strain evidence="11">SCP</strain>
    </source>
</reference>
<evidence type="ECO:0000256" key="3">
    <source>
        <dbReference type="ARBA" id="ARBA00022528"/>
    </source>
</evidence>
<keyword evidence="7" id="KW-0687">Ribonucleoprotein</keyword>
<dbReference type="GO" id="GO:1990904">
    <property type="term" value="C:ribonucleoprotein complex"/>
    <property type="evidence" value="ECO:0007669"/>
    <property type="project" value="UniProtKB-KW"/>
</dbReference>
<dbReference type="FunFam" id="3.30.1390.10:FF:000001">
    <property type="entry name" value="50S ribosomal protein L7/L12"/>
    <property type="match status" value="1"/>
</dbReference>
<evidence type="ECO:0000256" key="7">
    <source>
        <dbReference type="ARBA" id="ARBA00023274"/>
    </source>
</evidence>
<dbReference type="HAMAP" id="MF_00368">
    <property type="entry name" value="Ribosomal_bL12"/>
    <property type="match status" value="1"/>
</dbReference>
<evidence type="ECO:0000256" key="8">
    <source>
        <dbReference type="SAM" id="MobiDB-lite"/>
    </source>
</evidence>